<evidence type="ECO:0000313" key="2">
    <source>
        <dbReference type="Proteomes" id="UP001234297"/>
    </source>
</evidence>
<reference evidence="1 2" key="1">
    <citation type="journal article" date="2022" name="Hortic Res">
        <title>A haplotype resolved chromosomal level avocado genome allows analysis of novel avocado genes.</title>
        <authorList>
            <person name="Nath O."/>
            <person name="Fletcher S.J."/>
            <person name="Hayward A."/>
            <person name="Shaw L.M."/>
            <person name="Masouleh A.K."/>
            <person name="Furtado A."/>
            <person name="Henry R.J."/>
            <person name="Mitter N."/>
        </authorList>
    </citation>
    <scope>NUCLEOTIDE SEQUENCE [LARGE SCALE GENOMIC DNA]</scope>
    <source>
        <strain evidence="2">cv. Hass</strain>
    </source>
</reference>
<organism evidence="1 2">
    <name type="scientific">Persea americana</name>
    <name type="common">Avocado</name>
    <dbReference type="NCBI Taxonomy" id="3435"/>
    <lineage>
        <taxon>Eukaryota</taxon>
        <taxon>Viridiplantae</taxon>
        <taxon>Streptophyta</taxon>
        <taxon>Embryophyta</taxon>
        <taxon>Tracheophyta</taxon>
        <taxon>Spermatophyta</taxon>
        <taxon>Magnoliopsida</taxon>
        <taxon>Magnoliidae</taxon>
        <taxon>Laurales</taxon>
        <taxon>Lauraceae</taxon>
        <taxon>Persea</taxon>
    </lineage>
</organism>
<dbReference type="Proteomes" id="UP001234297">
    <property type="component" value="Chromosome 6"/>
</dbReference>
<name>A0ACC2KXE2_PERAE</name>
<protein>
    <submittedName>
        <fullName evidence="1">Uncharacterized protein</fullName>
    </submittedName>
</protein>
<dbReference type="EMBL" id="CM056814">
    <property type="protein sequence ID" value="KAJ8625931.1"/>
    <property type="molecule type" value="Genomic_DNA"/>
</dbReference>
<evidence type="ECO:0000313" key="1">
    <source>
        <dbReference type="EMBL" id="KAJ8625931.1"/>
    </source>
</evidence>
<gene>
    <name evidence="1" type="ORF">MRB53_019238</name>
</gene>
<comment type="caution">
    <text evidence="1">The sequence shown here is derived from an EMBL/GenBank/DDBJ whole genome shotgun (WGS) entry which is preliminary data.</text>
</comment>
<accession>A0ACC2KXE2</accession>
<sequence>MVKAIRVYENGGPEVLKWEDVEVGEPKEGEIRVRNKAVGLNFIDVYYRKGIYKTTLPYTPGHEAVGVVTAVGPRLTGWKVGDIVAIAGNWLSCYSEEHIIPASSAVYVPPSIDPIVAASVLIKGMTAQFLVRRCFKVEPGHTVLVHAAAGGVGSLLCQWASSLGATVIGTVSTEKKVAQAVEDGCHHVIIYTQEDFVTSVDKITSGSGVNVVYDSVGKDTFQGSLACLKPRGYMISFGQSSGTPDPVPLSALAAKSLFLTRPSLRWYNATRDELVECANEVFAKVESGALRVHVNHTYPLSHAAQAHADLEARKTSGSVVLIPDTA</sequence>
<keyword evidence="2" id="KW-1185">Reference proteome</keyword>
<proteinExistence type="predicted"/>